<evidence type="ECO:0000313" key="2">
    <source>
        <dbReference type="Proteomes" id="UP001302716"/>
    </source>
</evidence>
<proteinExistence type="predicted"/>
<accession>A0AAU0B998</accession>
<gene>
    <name evidence="1" type="ORF">NYR97_14885</name>
</gene>
<evidence type="ECO:0000313" key="1">
    <source>
        <dbReference type="EMBL" id="WOB48527.1"/>
    </source>
</evidence>
<dbReference type="Proteomes" id="UP001302716">
    <property type="component" value="Chromosome"/>
</dbReference>
<dbReference type="RefSeq" id="WP_210765984.1">
    <property type="nucleotide sequence ID" value="NZ_CP103836.1"/>
</dbReference>
<sequence>MASAYELARASHVGVAALQQAAEAWVPVVDVLCVVIQQLARTAQVWQSRLSMVGDAAIELQRRMNAATGPVLWGAQESQDLLNMVHQVTRSYISLQPAAGCKQCALVKMAWAKGHAVVRFTRFYSQCDGS</sequence>
<name>A0AAU0B998_9XANT</name>
<reference evidence="1 2" key="1">
    <citation type="submission" date="2022-08" db="EMBL/GenBank/DDBJ databases">
        <title>Whole genome sequencing-based tracing of a 2022 introduction and outbreak of Xanthomonas hortorum pv. pelargonii.</title>
        <authorList>
            <person name="Iruegas-Bocardo F."/>
            <person name="Weisberg A.K."/>
            <person name="Riutta E.R."/>
            <person name="Kilday K."/>
            <person name="Bonkowski J.C."/>
            <person name="Creswell T."/>
            <person name="Daughtrey M.L."/>
            <person name="Rane K."/>
            <person name="Grunwald N.J."/>
            <person name="Chang J.H."/>
            <person name="Putnam M.L."/>
        </authorList>
    </citation>
    <scope>NUCLEOTIDE SEQUENCE [LARGE SCALE GENOMIC DNA]</scope>
    <source>
        <strain evidence="1 2">22-323</strain>
    </source>
</reference>
<organism evidence="1 2">
    <name type="scientific">Xanthomonas hydrangeae</name>
    <dbReference type="NCBI Taxonomy" id="2775159"/>
    <lineage>
        <taxon>Bacteria</taxon>
        <taxon>Pseudomonadati</taxon>
        <taxon>Pseudomonadota</taxon>
        <taxon>Gammaproteobacteria</taxon>
        <taxon>Lysobacterales</taxon>
        <taxon>Lysobacteraceae</taxon>
        <taxon>Xanthomonas</taxon>
    </lineage>
</organism>
<dbReference type="AlphaFoldDB" id="A0AAU0B998"/>
<dbReference type="EMBL" id="CP103836">
    <property type="protein sequence ID" value="WOB48527.1"/>
    <property type="molecule type" value="Genomic_DNA"/>
</dbReference>
<keyword evidence="2" id="KW-1185">Reference proteome</keyword>
<protein>
    <submittedName>
        <fullName evidence="1">Uncharacterized protein</fullName>
    </submittedName>
</protein>